<protein>
    <submittedName>
        <fullName evidence="1">Uncharacterized protein</fullName>
    </submittedName>
</protein>
<proteinExistence type="predicted"/>
<evidence type="ECO:0000313" key="2">
    <source>
        <dbReference type="Proteomes" id="UP001501599"/>
    </source>
</evidence>
<gene>
    <name evidence="1" type="ORF">GCM10009846_02750</name>
</gene>
<reference evidence="2" key="1">
    <citation type="journal article" date="2019" name="Int. J. Syst. Evol. Microbiol.">
        <title>The Global Catalogue of Microorganisms (GCM) 10K type strain sequencing project: providing services to taxonomists for standard genome sequencing and annotation.</title>
        <authorList>
            <consortium name="The Broad Institute Genomics Platform"/>
            <consortium name="The Broad Institute Genome Sequencing Center for Infectious Disease"/>
            <person name="Wu L."/>
            <person name="Ma J."/>
        </authorList>
    </citation>
    <scope>NUCLEOTIDE SEQUENCE [LARGE SCALE GENOMIC DNA]</scope>
    <source>
        <strain evidence="2">JCM 16026</strain>
    </source>
</reference>
<organism evidence="1 2">
    <name type="scientific">Agrococcus versicolor</name>
    <dbReference type="NCBI Taxonomy" id="501482"/>
    <lineage>
        <taxon>Bacteria</taxon>
        <taxon>Bacillati</taxon>
        <taxon>Actinomycetota</taxon>
        <taxon>Actinomycetes</taxon>
        <taxon>Micrococcales</taxon>
        <taxon>Microbacteriaceae</taxon>
        <taxon>Agrococcus</taxon>
    </lineage>
</organism>
<evidence type="ECO:0000313" key="1">
    <source>
        <dbReference type="EMBL" id="GAA2170877.1"/>
    </source>
</evidence>
<dbReference type="Proteomes" id="UP001501599">
    <property type="component" value="Unassembled WGS sequence"/>
</dbReference>
<keyword evidence="2" id="KW-1185">Reference proteome</keyword>
<sequence>MDAMQHVHSESYDDVAAAEQGWVGVSAPAWLPADAEGIETTATNDETNAVIAVRGGTAPVGCEEGTRRSLPFDGRYGGFASGDELPDTVLLCGPYEVVETDAGWLGWFTATEAGQTPDDV</sequence>
<comment type="caution">
    <text evidence="1">The sequence shown here is derived from an EMBL/GenBank/DDBJ whole genome shotgun (WGS) entry which is preliminary data.</text>
</comment>
<accession>A0ABP5MBG6</accession>
<name>A0ABP5MBG6_9MICO</name>
<dbReference type="RefSeq" id="WP_344339531.1">
    <property type="nucleotide sequence ID" value="NZ_BAAAQT010000001.1"/>
</dbReference>
<dbReference type="EMBL" id="BAAAQT010000001">
    <property type="protein sequence ID" value="GAA2170877.1"/>
    <property type="molecule type" value="Genomic_DNA"/>
</dbReference>